<evidence type="ECO:0000313" key="2">
    <source>
        <dbReference type="Proteomes" id="UP000215256"/>
    </source>
</evidence>
<accession>A0A248U8N6</accession>
<reference evidence="1 2" key="1">
    <citation type="submission" date="2017-07" db="EMBL/GenBank/DDBJ databases">
        <title>Phylogenetic study on the rhizospheric bacterium Ochrobactrum sp. A44.</title>
        <authorList>
            <person name="Krzyzanowska D.M."/>
            <person name="Ossowicki A."/>
            <person name="Rajewska M."/>
            <person name="Maciag T."/>
            <person name="Kaczynski Z."/>
            <person name="Czerwicka M."/>
            <person name="Jafra S."/>
        </authorList>
    </citation>
    <scope>NUCLEOTIDE SEQUENCE [LARGE SCALE GENOMIC DNA]</scope>
    <source>
        <strain evidence="1 2">A44</strain>
    </source>
</reference>
<protein>
    <submittedName>
        <fullName evidence="1">Uncharacterized protein</fullName>
    </submittedName>
</protein>
<proteinExistence type="predicted"/>
<sequence>MIKLLSADDKQNPLPARLAVAVFAQMVYLAQEAGTFAKS</sequence>
<dbReference type="EMBL" id="CP022603">
    <property type="protein sequence ID" value="ASV83058.1"/>
    <property type="molecule type" value="Genomic_DNA"/>
</dbReference>
<organism evidence="1 2">
    <name type="scientific">Ochrobactrum quorumnocens</name>
    <dbReference type="NCBI Taxonomy" id="271865"/>
    <lineage>
        <taxon>Bacteria</taxon>
        <taxon>Pseudomonadati</taxon>
        <taxon>Pseudomonadota</taxon>
        <taxon>Alphaproteobacteria</taxon>
        <taxon>Hyphomicrobiales</taxon>
        <taxon>Brucellaceae</taxon>
        <taxon>Brucella/Ochrobactrum group</taxon>
        <taxon>Ochrobactrum</taxon>
    </lineage>
</organism>
<evidence type="ECO:0000313" key="1">
    <source>
        <dbReference type="EMBL" id="ASV83058.1"/>
    </source>
</evidence>
<name>A0A248U8N6_9HYPH</name>
<dbReference type="AlphaFoldDB" id="A0A248U8N6"/>
<dbReference type="KEGG" id="och:CES85_3833"/>
<dbReference type="Proteomes" id="UP000215256">
    <property type="component" value="Chromosome 2"/>
</dbReference>
<gene>
    <name evidence="1" type="ORF">CES85_3833</name>
</gene>